<feature type="chain" id="PRO_5042205987" evidence="2">
    <location>
        <begin position="22"/>
        <end position="123"/>
    </location>
</feature>
<dbReference type="AlphaFoldDB" id="A0AAE2CHX6"/>
<keyword evidence="2" id="KW-0732">Signal</keyword>
<reference evidence="3" key="1">
    <citation type="submission" date="2020-06" db="EMBL/GenBank/DDBJ databases">
        <authorList>
            <person name="Li T."/>
            <person name="Hu X."/>
            <person name="Zhang T."/>
            <person name="Song X."/>
            <person name="Zhang H."/>
            <person name="Dai N."/>
            <person name="Sheng W."/>
            <person name="Hou X."/>
            <person name="Wei L."/>
        </authorList>
    </citation>
    <scope>NUCLEOTIDE SEQUENCE</scope>
    <source>
        <strain evidence="3">3651</strain>
        <tissue evidence="3">Leaf</tissue>
    </source>
</reference>
<feature type="signal peptide" evidence="2">
    <location>
        <begin position="1"/>
        <end position="21"/>
    </location>
</feature>
<name>A0AAE2CHX6_9LAMI</name>
<comment type="caution">
    <text evidence="3">The sequence shown here is derived from an EMBL/GenBank/DDBJ whole genome shotgun (WGS) entry which is preliminary data.</text>
</comment>
<evidence type="ECO:0000313" key="3">
    <source>
        <dbReference type="EMBL" id="KAK4422644.1"/>
    </source>
</evidence>
<accession>A0AAE2CHX6</accession>
<evidence type="ECO:0000313" key="4">
    <source>
        <dbReference type="Proteomes" id="UP001293254"/>
    </source>
</evidence>
<keyword evidence="4" id="KW-1185">Reference proteome</keyword>
<protein>
    <submittedName>
        <fullName evidence="3">Uncharacterized protein</fullName>
    </submittedName>
</protein>
<sequence>MGIVSNAVWMVLLLLICASAADNEMVAGAVSASLRRPPAGVALSASRRPPPAGVALSASRRPPPAGAVSVNRYPPYYRCTSNLGPCGRSLDESDCQRLCLSYYSGVNPKAYCNIYCFCEHTCL</sequence>
<evidence type="ECO:0000256" key="1">
    <source>
        <dbReference type="SAM" id="MobiDB-lite"/>
    </source>
</evidence>
<organism evidence="3 4">
    <name type="scientific">Sesamum alatum</name>
    <dbReference type="NCBI Taxonomy" id="300844"/>
    <lineage>
        <taxon>Eukaryota</taxon>
        <taxon>Viridiplantae</taxon>
        <taxon>Streptophyta</taxon>
        <taxon>Embryophyta</taxon>
        <taxon>Tracheophyta</taxon>
        <taxon>Spermatophyta</taxon>
        <taxon>Magnoliopsida</taxon>
        <taxon>eudicotyledons</taxon>
        <taxon>Gunneridae</taxon>
        <taxon>Pentapetalae</taxon>
        <taxon>asterids</taxon>
        <taxon>lamiids</taxon>
        <taxon>Lamiales</taxon>
        <taxon>Pedaliaceae</taxon>
        <taxon>Sesamum</taxon>
    </lineage>
</organism>
<feature type="region of interest" description="Disordered" evidence="1">
    <location>
        <begin position="41"/>
        <end position="67"/>
    </location>
</feature>
<proteinExistence type="predicted"/>
<gene>
    <name evidence="3" type="ORF">Salat_1846900</name>
</gene>
<dbReference type="EMBL" id="JACGWO010000007">
    <property type="protein sequence ID" value="KAK4422644.1"/>
    <property type="molecule type" value="Genomic_DNA"/>
</dbReference>
<reference evidence="3" key="2">
    <citation type="journal article" date="2024" name="Plant">
        <title>Genomic evolution and insights into agronomic trait innovations of Sesamum species.</title>
        <authorList>
            <person name="Miao H."/>
            <person name="Wang L."/>
            <person name="Qu L."/>
            <person name="Liu H."/>
            <person name="Sun Y."/>
            <person name="Le M."/>
            <person name="Wang Q."/>
            <person name="Wei S."/>
            <person name="Zheng Y."/>
            <person name="Lin W."/>
            <person name="Duan Y."/>
            <person name="Cao H."/>
            <person name="Xiong S."/>
            <person name="Wang X."/>
            <person name="Wei L."/>
            <person name="Li C."/>
            <person name="Ma Q."/>
            <person name="Ju M."/>
            <person name="Zhao R."/>
            <person name="Li G."/>
            <person name="Mu C."/>
            <person name="Tian Q."/>
            <person name="Mei H."/>
            <person name="Zhang T."/>
            <person name="Gao T."/>
            <person name="Zhang H."/>
        </authorList>
    </citation>
    <scope>NUCLEOTIDE SEQUENCE</scope>
    <source>
        <strain evidence="3">3651</strain>
    </source>
</reference>
<dbReference type="Proteomes" id="UP001293254">
    <property type="component" value="Unassembled WGS sequence"/>
</dbReference>
<evidence type="ECO:0000256" key="2">
    <source>
        <dbReference type="SAM" id="SignalP"/>
    </source>
</evidence>